<organism evidence="2">
    <name type="scientific">Lygus hesperus</name>
    <name type="common">Western plant bug</name>
    <dbReference type="NCBI Taxonomy" id="30085"/>
    <lineage>
        <taxon>Eukaryota</taxon>
        <taxon>Metazoa</taxon>
        <taxon>Ecdysozoa</taxon>
        <taxon>Arthropoda</taxon>
        <taxon>Hexapoda</taxon>
        <taxon>Insecta</taxon>
        <taxon>Pterygota</taxon>
        <taxon>Neoptera</taxon>
        <taxon>Paraneoptera</taxon>
        <taxon>Hemiptera</taxon>
        <taxon>Heteroptera</taxon>
        <taxon>Panheteroptera</taxon>
        <taxon>Cimicomorpha</taxon>
        <taxon>Miridae</taxon>
        <taxon>Mirini</taxon>
        <taxon>Lygus</taxon>
    </lineage>
</organism>
<sequence>IHWMEFYQIPFDELSAVAQDSISVYRTEKEEPDEYPSAQECSSYQSFQPVYYSYTASNEPEDVDTPPVDAWWNEKSTTFLPHEDPRGYLQLSIPRSKVHMIDSESQFEALIESADGHKIIGLDCEWKPTMVGKIFTSLSLLQLATRDNVYLLDVPRLTKYSHLWMEFTSVCLANPQVMKIGFGLSSDLKMMASLPCGGAQFGSKGGYLDLMVLWTRLAKDYNLDLPYKELGEEYGNGLNRLVAMCLGQPLNKTEQFSNWDSRPLRETQIIYAALDAYCLLDVYSTIYKKSLERDIPIDDIVVELMTSSGTKKPKKSKNSKGTGIQPVGKPYNSELFQPASVRSFKFVCGSGMGRVAYKLRRCGIDTDLLPNTMTHQELISCMHNLEDNKILLLKSTVYNAIKDQCPSIDRVYVINSKNPNTQMTEVLTYFNIIVTKEDLLTRCQLCNSSDLFAATDTEVGLQLNAQIPLNLMPAGEEDDEEEFDSWSCDPYYEDEYYNPTPPSAPPVPRQWCTYKNKVINLKKIPDTIPSTVTQFIICNDCGDICWDEEYFDNILGTHAGSH</sequence>
<dbReference type="SMART" id="SM00474">
    <property type="entry name" value="35EXOc"/>
    <property type="match status" value="1"/>
</dbReference>
<dbReference type="EMBL" id="GBHO01017765">
    <property type="protein sequence ID" value="JAG25839.1"/>
    <property type="molecule type" value="Transcribed_RNA"/>
</dbReference>
<dbReference type="GO" id="GO:0006139">
    <property type="term" value="P:nucleobase-containing compound metabolic process"/>
    <property type="evidence" value="ECO:0007669"/>
    <property type="project" value="InterPro"/>
</dbReference>
<proteinExistence type="predicted"/>
<reference evidence="2" key="1">
    <citation type="journal article" date="2014" name="PLoS ONE">
        <title>Transcriptome-Based Identification of ABC Transporters in the Western Tarnished Plant Bug Lygus hesperus.</title>
        <authorList>
            <person name="Hull J.J."/>
            <person name="Chaney K."/>
            <person name="Geib S.M."/>
            <person name="Fabrick J.A."/>
            <person name="Brent C.S."/>
            <person name="Walsh D."/>
            <person name="Lavine L.C."/>
        </authorList>
    </citation>
    <scope>NUCLEOTIDE SEQUENCE</scope>
</reference>
<evidence type="ECO:0000313" key="2">
    <source>
        <dbReference type="EMBL" id="JAG25839.1"/>
    </source>
</evidence>
<gene>
    <name evidence="2" type="primary">EXD3_1</name>
    <name evidence="2" type="ORF">CM83_81394</name>
</gene>
<dbReference type="InterPro" id="IPR002782">
    <property type="entry name" value="Mut7-C_RNAse_dom"/>
</dbReference>
<keyword evidence="2" id="KW-0378">Hydrolase</keyword>
<dbReference type="PANTHER" id="PTHR47765">
    <property type="entry name" value="3'-5' EXONUCLEASE DOMAIN-CONTAINING PROTEIN"/>
    <property type="match status" value="1"/>
</dbReference>
<keyword evidence="2" id="KW-0269">Exonuclease</keyword>
<evidence type="ECO:0000259" key="1">
    <source>
        <dbReference type="SMART" id="SM00474"/>
    </source>
</evidence>
<feature type="domain" description="3'-5' exonuclease" evidence="1">
    <location>
        <begin position="98"/>
        <end position="291"/>
    </location>
</feature>
<dbReference type="GO" id="GO:0008408">
    <property type="term" value="F:3'-5' exonuclease activity"/>
    <property type="evidence" value="ECO:0007669"/>
    <property type="project" value="InterPro"/>
</dbReference>
<dbReference type="Pfam" id="PF01927">
    <property type="entry name" value="Mut7-C"/>
    <property type="match status" value="1"/>
</dbReference>
<dbReference type="Gene3D" id="3.30.420.10">
    <property type="entry name" value="Ribonuclease H-like superfamily/Ribonuclease H"/>
    <property type="match status" value="1"/>
</dbReference>
<feature type="non-terminal residue" evidence="2">
    <location>
        <position position="1"/>
    </location>
</feature>
<dbReference type="SUPFAM" id="SSF53098">
    <property type="entry name" value="Ribonuclease H-like"/>
    <property type="match status" value="1"/>
</dbReference>
<dbReference type="InterPro" id="IPR052408">
    <property type="entry name" value="Exonuclease_MUT-7-like"/>
</dbReference>
<protein>
    <submittedName>
        <fullName evidence="2">Putative exonuclease mut-7-like protein</fullName>
    </submittedName>
</protein>
<dbReference type="GO" id="GO:0003676">
    <property type="term" value="F:nucleic acid binding"/>
    <property type="evidence" value="ECO:0007669"/>
    <property type="project" value="InterPro"/>
</dbReference>
<dbReference type="InterPro" id="IPR012337">
    <property type="entry name" value="RNaseH-like_sf"/>
</dbReference>
<dbReference type="InterPro" id="IPR036397">
    <property type="entry name" value="RNaseH_sf"/>
</dbReference>
<keyword evidence="2" id="KW-0540">Nuclease</keyword>
<accession>A0A0A9Y0X9</accession>
<dbReference type="InterPro" id="IPR002562">
    <property type="entry name" value="3'-5'_exonuclease_dom"/>
</dbReference>
<reference evidence="2" key="2">
    <citation type="submission" date="2014-07" db="EMBL/GenBank/DDBJ databases">
        <authorList>
            <person name="Hull J."/>
        </authorList>
    </citation>
    <scope>NUCLEOTIDE SEQUENCE</scope>
</reference>
<name>A0A0A9Y0X9_LYGHE</name>
<dbReference type="Pfam" id="PF01612">
    <property type="entry name" value="DNA_pol_A_exo1"/>
    <property type="match status" value="1"/>
</dbReference>
<dbReference type="AlphaFoldDB" id="A0A0A9Y0X9"/>
<dbReference type="PANTHER" id="PTHR47765:SF2">
    <property type="entry name" value="EXONUCLEASE MUT-7 HOMOLOG"/>
    <property type="match status" value="1"/>
</dbReference>